<evidence type="ECO:0000256" key="3">
    <source>
        <dbReference type="ARBA" id="ARBA00023125"/>
    </source>
</evidence>
<dbReference type="InterPro" id="IPR036388">
    <property type="entry name" value="WH-like_DNA-bd_sf"/>
</dbReference>
<keyword evidence="4" id="KW-0804">Transcription</keyword>
<reference evidence="6 7" key="1">
    <citation type="submission" date="2015-05" db="EMBL/GenBank/DDBJ databases">
        <title>A genomic and transcriptomic approach to investigate the blue pigment phenotype in Pseudomonas fluorescens.</title>
        <authorList>
            <person name="Andreani N.A."/>
            <person name="Cardazzo B."/>
        </authorList>
    </citation>
    <scope>NUCLEOTIDE SEQUENCE [LARGE SCALE GENOMIC DNA]</scope>
    <source>
        <strain evidence="6 7">Ps_40</strain>
    </source>
</reference>
<sequence length="291" mass="31914">MDVRFLRSLVAVIETGSIAAAARRENRSAAAISQRVKALERTLGCTLLMRTAHAAWPSDQCLLLLPRIQAVIEQARQLQEHLSQDELSGEINVGAISTALTGVLPGVIERLTVSAPKLRLKITPGDSRSLYEKLLNQELDAAILVRPPFQPPKALSMTLLRAEPLILIAPAEWGAQSLAALLRECPFIRYDARSWGGQIAQRFLDEQSFEPEVLCELDALETILMLVAQGMGVSLVPQWAGMPCNGIHVLPAGDRLCYAREMVVMYSSTPRRPLAMRHLLEVLRGAVTAAQ</sequence>
<dbReference type="Pfam" id="PF00126">
    <property type="entry name" value="HTH_1"/>
    <property type="match status" value="1"/>
</dbReference>
<keyword evidence="3" id="KW-0238">DNA-binding</keyword>
<evidence type="ECO:0000259" key="5">
    <source>
        <dbReference type="PROSITE" id="PS50931"/>
    </source>
</evidence>
<comment type="caution">
    <text evidence="6">The sequence shown here is derived from an EMBL/GenBank/DDBJ whole genome shotgun (WGS) entry which is preliminary data.</text>
</comment>
<dbReference type="PANTHER" id="PTHR30126:SF94">
    <property type="entry name" value="LYSR FAMILY TRANSCRIPTIONAL REGULATOR"/>
    <property type="match status" value="1"/>
</dbReference>
<dbReference type="PANTHER" id="PTHR30126">
    <property type="entry name" value="HTH-TYPE TRANSCRIPTIONAL REGULATOR"/>
    <property type="match status" value="1"/>
</dbReference>
<dbReference type="GO" id="GO:0003700">
    <property type="term" value="F:DNA-binding transcription factor activity"/>
    <property type="evidence" value="ECO:0007669"/>
    <property type="project" value="InterPro"/>
</dbReference>
<name>A0A109KKJ6_PSEFL</name>
<dbReference type="Gene3D" id="3.40.190.10">
    <property type="entry name" value="Periplasmic binding protein-like II"/>
    <property type="match status" value="2"/>
</dbReference>
<dbReference type="SUPFAM" id="SSF53850">
    <property type="entry name" value="Periplasmic binding protein-like II"/>
    <property type="match status" value="1"/>
</dbReference>
<dbReference type="EMBL" id="LCYC01000062">
    <property type="protein sequence ID" value="KWV70966.1"/>
    <property type="molecule type" value="Genomic_DNA"/>
</dbReference>
<evidence type="ECO:0000256" key="1">
    <source>
        <dbReference type="ARBA" id="ARBA00009437"/>
    </source>
</evidence>
<dbReference type="InterPro" id="IPR036390">
    <property type="entry name" value="WH_DNA-bd_sf"/>
</dbReference>
<dbReference type="SUPFAM" id="SSF46785">
    <property type="entry name" value="Winged helix' DNA-binding domain"/>
    <property type="match status" value="1"/>
</dbReference>
<comment type="similarity">
    <text evidence="1">Belongs to the LysR transcriptional regulatory family.</text>
</comment>
<accession>A0A109KKJ6</accession>
<proteinExistence type="inferred from homology"/>
<dbReference type="PROSITE" id="PS50931">
    <property type="entry name" value="HTH_LYSR"/>
    <property type="match status" value="1"/>
</dbReference>
<dbReference type="GO" id="GO:0000976">
    <property type="term" value="F:transcription cis-regulatory region binding"/>
    <property type="evidence" value="ECO:0007669"/>
    <property type="project" value="TreeGrafter"/>
</dbReference>
<protein>
    <submittedName>
        <fullName evidence="6">Hydrogen peroxide-inducible activator</fullName>
    </submittedName>
</protein>
<dbReference type="Pfam" id="PF03466">
    <property type="entry name" value="LysR_substrate"/>
    <property type="match status" value="1"/>
</dbReference>
<dbReference type="AlphaFoldDB" id="A0A109KKJ6"/>
<dbReference type="Gene3D" id="1.10.10.10">
    <property type="entry name" value="Winged helix-like DNA-binding domain superfamily/Winged helix DNA-binding domain"/>
    <property type="match status" value="1"/>
</dbReference>
<evidence type="ECO:0000313" key="7">
    <source>
        <dbReference type="Proteomes" id="UP000063434"/>
    </source>
</evidence>
<keyword evidence="2" id="KW-0805">Transcription regulation</keyword>
<dbReference type="InterPro" id="IPR005119">
    <property type="entry name" value="LysR_subst-bd"/>
</dbReference>
<dbReference type="Proteomes" id="UP000063434">
    <property type="component" value="Unassembled WGS sequence"/>
</dbReference>
<feature type="domain" description="HTH lysR-type" evidence="5">
    <location>
        <begin position="1"/>
        <end position="58"/>
    </location>
</feature>
<dbReference type="PATRIC" id="fig|294.195.peg.6021"/>
<organism evidence="6 7">
    <name type="scientific">Pseudomonas fluorescens</name>
    <dbReference type="NCBI Taxonomy" id="294"/>
    <lineage>
        <taxon>Bacteria</taxon>
        <taxon>Pseudomonadati</taxon>
        <taxon>Pseudomonadota</taxon>
        <taxon>Gammaproteobacteria</taxon>
        <taxon>Pseudomonadales</taxon>
        <taxon>Pseudomonadaceae</taxon>
        <taxon>Pseudomonas</taxon>
    </lineage>
</organism>
<evidence type="ECO:0000256" key="4">
    <source>
        <dbReference type="ARBA" id="ARBA00023163"/>
    </source>
</evidence>
<dbReference type="RefSeq" id="WP_056782975.1">
    <property type="nucleotide sequence ID" value="NZ_LCYC01000062.1"/>
</dbReference>
<dbReference type="InterPro" id="IPR000847">
    <property type="entry name" value="LysR_HTH_N"/>
</dbReference>
<evidence type="ECO:0000313" key="6">
    <source>
        <dbReference type="EMBL" id="KWV70966.1"/>
    </source>
</evidence>
<evidence type="ECO:0000256" key="2">
    <source>
        <dbReference type="ARBA" id="ARBA00023015"/>
    </source>
</evidence>
<gene>
    <name evidence="6" type="primary">oxyR_2</name>
    <name evidence="6" type="ORF">PFL603g_05644</name>
</gene>